<proteinExistence type="predicted"/>
<dbReference type="PANTHER" id="PTHR44167:SF24">
    <property type="entry name" value="SERINE_THREONINE-PROTEIN KINASE CHK2"/>
    <property type="match status" value="1"/>
</dbReference>
<dbReference type="InterPro" id="IPR000719">
    <property type="entry name" value="Prot_kinase_dom"/>
</dbReference>
<dbReference type="GO" id="GO:0005634">
    <property type="term" value="C:nucleus"/>
    <property type="evidence" value="ECO:0007669"/>
    <property type="project" value="TreeGrafter"/>
</dbReference>
<keyword evidence="4" id="KW-1185">Reference proteome</keyword>
<evidence type="ECO:0000259" key="2">
    <source>
        <dbReference type="PROSITE" id="PS50011"/>
    </source>
</evidence>
<dbReference type="GO" id="GO:0005737">
    <property type="term" value="C:cytoplasm"/>
    <property type="evidence" value="ECO:0007669"/>
    <property type="project" value="TreeGrafter"/>
</dbReference>
<feature type="domain" description="C2" evidence="1">
    <location>
        <begin position="12"/>
        <end position="138"/>
    </location>
</feature>
<protein>
    <submittedName>
        <fullName evidence="3">4135_t:CDS:1</fullName>
    </submittedName>
</protein>
<dbReference type="PROSITE" id="PS00108">
    <property type="entry name" value="PROTEIN_KINASE_ST"/>
    <property type="match status" value="1"/>
</dbReference>
<dbReference type="Gene3D" id="1.10.510.10">
    <property type="entry name" value="Transferase(Phosphotransferase) domain 1"/>
    <property type="match status" value="1"/>
</dbReference>
<organism evidence="3 4">
    <name type="scientific">Ambispora leptoticha</name>
    <dbReference type="NCBI Taxonomy" id="144679"/>
    <lineage>
        <taxon>Eukaryota</taxon>
        <taxon>Fungi</taxon>
        <taxon>Fungi incertae sedis</taxon>
        <taxon>Mucoromycota</taxon>
        <taxon>Glomeromycotina</taxon>
        <taxon>Glomeromycetes</taxon>
        <taxon>Archaeosporales</taxon>
        <taxon>Ambisporaceae</taxon>
        <taxon>Ambispora</taxon>
    </lineage>
</organism>
<dbReference type="InterPro" id="IPR008271">
    <property type="entry name" value="Ser/Thr_kinase_AS"/>
</dbReference>
<reference evidence="3" key="1">
    <citation type="submission" date="2021-06" db="EMBL/GenBank/DDBJ databases">
        <authorList>
            <person name="Kallberg Y."/>
            <person name="Tangrot J."/>
            <person name="Rosling A."/>
        </authorList>
    </citation>
    <scope>NUCLEOTIDE SEQUENCE</scope>
    <source>
        <strain evidence="3">FL130A</strain>
    </source>
</reference>
<dbReference type="Pfam" id="PF00069">
    <property type="entry name" value="Pkinase"/>
    <property type="match status" value="1"/>
</dbReference>
<evidence type="ECO:0000259" key="1">
    <source>
        <dbReference type="PROSITE" id="PS50004"/>
    </source>
</evidence>
<dbReference type="CDD" id="cd00180">
    <property type="entry name" value="PKc"/>
    <property type="match status" value="1"/>
</dbReference>
<dbReference type="OrthoDB" id="2449239at2759"/>
<gene>
    <name evidence="3" type="ORF">ALEPTO_LOCUS6589</name>
</gene>
<evidence type="ECO:0000313" key="4">
    <source>
        <dbReference type="Proteomes" id="UP000789508"/>
    </source>
</evidence>
<dbReference type="InterPro" id="IPR011009">
    <property type="entry name" value="Kinase-like_dom_sf"/>
</dbReference>
<comment type="caution">
    <text evidence="3">The sequence shown here is derived from an EMBL/GenBank/DDBJ whole genome shotgun (WGS) entry which is preliminary data.</text>
</comment>
<dbReference type="EMBL" id="CAJVPS010002345">
    <property type="protein sequence ID" value="CAG8566119.1"/>
    <property type="molecule type" value="Genomic_DNA"/>
</dbReference>
<dbReference type="SUPFAM" id="SSF49562">
    <property type="entry name" value="C2 domain (Calcium/lipid-binding domain, CaLB)"/>
    <property type="match status" value="1"/>
</dbReference>
<dbReference type="InterPro" id="IPR000008">
    <property type="entry name" value="C2_dom"/>
</dbReference>
<dbReference type="PROSITE" id="PS50004">
    <property type="entry name" value="C2"/>
    <property type="match status" value="1"/>
</dbReference>
<dbReference type="PROSITE" id="PS50011">
    <property type="entry name" value="PROTEIN_KINASE_DOM"/>
    <property type="match status" value="1"/>
</dbReference>
<dbReference type="SUPFAM" id="SSF56112">
    <property type="entry name" value="Protein kinase-like (PK-like)"/>
    <property type="match status" value="1"/>
</dbReference>
<evidence type="ECO:0000313" key="3">
    <source>
        <dbReference type="EMBL" id="CAG8566119.1"/>
    </source>
</evidence>
<name>A0A9N9BHL3_9GLOM</name>
<sequence length="673" mass="77019">MSHSHQNTIRSQKGASSATVSFTKKPAILLVKHIQISELQDKNERSKKFLSFGPNPRPKLEFFIDNNRRRTTTETKYIKKKKTVWSEHLTFELSPPIEDTLFVKCYDMSRNGNDGLFGESEVKLSSYEGQRGKVNLVLLKYEKEVGKVSFDIYFLSGYPPKDADLNLRDGSSSNDIIGVLLLKNITCKGMSKKGHLEFVFNNGAKTHTTEKYWKMTPEICEYPIAFNLVAKKIKICIQYQYSSLLTGFAKTKFEIRSAETWRSLMESGTLKSGDLVFVENGFDAGYTRFKVSFHALTTFKQIIKENSQGVARQVTETTSETSRASSIVNFNENNVQKILQIEPKEETKQITNIEISSKDLGQYLAEKPQSPIQTRSNTFTSTSSFANTFSSGIRSNPSTENYGSVKIVCSKYLILSSVENNPEYRQYRNRLYKGHNIYNLDQVIIKVFERQTSWENERNFLCKLNSKYVVKWIDMEINRHLDGGFVSITSYAGENLETNELIFKDPIEKKRILLSISKATEFLHGEKIAHLDLKPANIICKPNNLHKIRLCDFESAKNFGDYLQSNYDHFRSCGFSAPEIVQHTTIKVTSAQDIFSLGCIFYFIHTNKLIYDDFDDLSDSTCSDWFRGDIFDTQAASIILRMLNWVPSDRPTIQEIINSDYFKEGSNQLSSES</sequence>
<dbReference type="GO" id="GO:0004674">
    <property type="term" value="F:protein serine/threonine kinase activity"/>
    <property type="evidence" value="ECO:0007669"/>
    <property type="project" value="TreeGrafter"/>
</dbReference>
<dbReference type="GO" id="GO:0044773">
    <property type="term" value="P:mitotic DNA damage checkpoint signaling"/>
    <property type="evidence" value="ECO:0007669"/>
    <property type="project" value="TreeGrafter"/>
</dbReference>
<accession>A0A9N9BHL3</accession>
<dbReference type="GO" id="GO:0005524">
    <property type="term" value="F:ATP binding"/>
    <property type="evidence" value="ECO:0007669"/>
    <property type="project" value="InterPro"/>
</dbReference>
<dbReference type="Gene3D" id="2.60.40.150">
    <property type="entry name" value="C2 domain"/>
    <property type="match status" value="1"/>
</dbReference>
<dbReference type="Proteomes" id="UP000789508">
    <property type="component" value="Unassembled WGS sequence"/>
</dbReference>
<dbReference type="InterPro" id="IPR035892">
    <property type="entry name" value="C2_domain_sf"/>
</dbReference>
<dbReference type="Pfam" id="PF00168">
    <property type="entry name" value="C2"/>
    <property type="match status" value="1"/>
</dbReference>
<dbReference type="SMART" id="SM00220">
    <property type="entry name" value="S_TKc"/>
    <property type="match status" value="1"/>
</dbReference>
<dbReference type="PANTHER" id="PTHR44167">
    <property type="entry name" value="OVARIAN-SPECIFIC SERINE/THREONINE-PROTEIN KINASE LOK-RELATED"/>
    <property type="match status" value="1"/>
</dbReference>
<feature type="domain" description="Protein kinase" evidence="2">
    <location>
        <begin position="374"/>
        <end position="662"/>
    </location>
</feature>
<dbReference type="AlphaFoldDB" id="A0A9N9BHL3"/>